<keyword evidence="2" id="KW-0472">Membrane</keyword>
<accession>A0A1S3K2V3</accession>
<keyword evidence="3" id="KW-1185">Reference proteome</keyword>
<keyword evidence="2" id="KW-0812">Transmembrane</keyword>
<dbReference type="KEGG" id="lak:106178276"/>
<keyword evidence="2" id="KW-1133">Transmembrane helix</keyword>
<dbReference type="InParanoid" id="A0A1S3K2V3"/>
<organism evidence="3 4">
    <name type="scientific">Lingula anatina</name>
    <name type="common">Brachiopod</name>
    <name type="synonym">Lingula unguis</name>
    <dbReference type="NCBI Taxonomy" id="7574"/>
    <lineage>
        <taxon>Eukaryota</taxon>
        <taxon>Metazoa</taxon>
        <taxon>Spiralia</taxon>
        <taxon>Lophotrochozoa</taxon>
        <taxon>Brachiopoda</taxon>
        <taxon>Linguliformea</taxon>
        <taxon>Lingulata</taxon>
        <taxon>Lingulida</taxon>
        <taxon>Linguloidea</taxon>
        <taxon>Lingulidae</taxon>
        <taxon>Lingula</taxon>
    </lineage>
</organism>
<protein>
    <submittedName>
        <fullName evidence="4">Uncharacterized protein LOC106178276</fullName>
    </submittedName>
</protein>
<dbReference type="PANTHER" id="PTHR12242:SF1">
    <property type="entry name" value="MYND-TYPE DOMAIN-CONTAINING PROTEIN"/>
    <property type="match status" value="1"/>
</dbReference>
<evidence type="ECO:0000256" key="2">
    <source>
        <dbReference type="SAM" id="Phobius"/>
    </source>
</evidence>
<dbReference type="RefSeq" id="XP_013416852.1">
    <property type="nucleotide sequence ID" value="XM_013561398.2"/>
</dbReference>
<evidence type="ECO:0000313" key="3">
    <source>
        <dbReference type="Proteomes" id="UP000085678"/>
    </source>
</evidence>
<evidence type="ECO:0000256" key="1">
    <source>
        <dbReference type="SAM" id="MobiDB-lite"/>
    </source>
</evidence>
<dbReference type="GO" id="GO:0016020">
    <property type="term" value="C:membrane"/>
    <property type="evidence" value="ECO:0007669"/>
    <property type="project" value="TreeGrafter"/>
</dbReference>
<feature type="transmembrane region" description="Helical" evidence="2">
    <location>
        <begin position="297"/>
        <end position="318"/>
    </location>
</feature>
<dbReference type="Proteomes" id="UP000085678">
    <property type="component" value="Unplaced"/>
</dbReference>
<sequence>MGFIQDLREEFRVKKFGLSHSSNQCFFRCQWPFPKCIFLLYRIIVACYAFFWFVFVVSRSSRTTGRHFTLVYLTIWTYILLVVHLMLAAAITVANYGQSSSNLPRKNMKKTGTELQTNEKPPPNLVLGTINSSFSVNSNLVKSNETVANGASSSAAIYDPHGATTDVSLVDFTGTGCHVDRVKWYSKMSWVLMNINQVAAPIITALYYAMLYPLKQDNSKNTDTIEFLVDIQLHAVNTCLVVLELCLAAYPVRILHFTHALIYGLVYLAWSAIYWSFDHQKNVLYPGVLDWNNPTRTSVVVALVIVAMTTFHVILWLLSRIKISLYGRCCMENSANSL</sequence>
<feature type="transmembrane region" description="Helical" evidence="2">
    <location>
        <begin position="36"/>
        <end position="55"/>
    </location>
</feature>
<dbReference type="InterPro" id="IPR049352">
    <property type="entry name" value="Rost"/>
</dbReference>
<name>A0A1S3K2V3_LINAN</name>
<feature type="transmembrane region" description="Helical" evidence="2">
    <location>
        <begin position="191"/>
        <end position="211"/>
    </location>
</feature>
<dbReference type="Pfam" id="PF21534">
    <property type="entry name" value="Rost"/>
    <property type="match status" value="1"/>
</dbReference>
<feature type="transmembrane region" description="Helical" evidence="2">
    <location>
        <begin position="75"/>
        <end position="96"/>
    </location>
</feature>
<reference evidence="4" key="1">
    <citation type="submission" date="2025-08" db="UniProtKB">
        <authorList>
            <consortium name="RefSeq"/>
        </authorList>
    </citation>
    <scope>IDENTIFICATION</scope>
    <source>
        <tissue evidence="4">Gonads</tissue>
    </source>
</reference>
<dbReference type="OMA" id="CCMENSA"/>
<dbReference type="AlphaFoldDB" id="A0A1S3K2V3"/>
<dbReference type="PANTHER" id="PTHR12242">
    <property type="entry name" value="OS02G0130600 PROTEIN-RELATED"/>
    <property type="match status" value="1"/>
</dbReference>
<feature type="transmembrane region" description="Helical" evidence="2">
    <location>
        <begin position="257"/>
        <end position="277"/>
    </location>
</feature>
<feature type="region of interest" description="Disordered" evidence="1">
    <location>
        <begin position="98"/>
        <end position="123"/>
    </location>
</feature>
<dbReference type="OrthoDB" id="419711at2759"/>
<feature type="transmembrane region" description="Helical" evidence="2">
    <location>
        <begin position="231"/>
        <end position="250"/>
    </location>
</feature>
<gene>
    <name evidence="4" type="primary">LOC106178276</name>
</gene>
<proteinExistence type="predicted"/>
<dbReference type="GeneID" id="106178276"/>
<evidence type="ECO:0000313" key="4">
    <source>
        <dbReference type="RefSeq" id="XP_013416852.1"/>
    </source>
</evidence>